<dbReference type="InterPro" id="IPR007007">
    <property type="entry name" value="Ninjurin"/>
</dbReference>
<name>A0A814D715_ADIRI</name>
<dbReference type="SUPFAM" id="SSF51905">
    <property type="entry name" value="FAD/NAD(P)-binding domain"/>
    <property type="match status" value="1"/>
</dbReference>
<dbReference type="Gene3D" id="3.50.50.60">
    <property type="entry name" value="FAD/NAD(P)-binding domain"/>
    <property type="match status" value="1"/>
</dbReference>
<feature type="compositionally biased region" description="Basic and acidic residues" evidence="7">
    <location>
        <begin position="1"/>
        <end position="10"/>
    </location>
</feature>
<keyword evidence="4" id="KW-0130">Cell adhesion</keyword>
<feature type="region of interest" description="Disordered" evidence="7">
    <location>
        <begin position="133"/>
        <end position="153"/>
    </location>
</feature>
<evidence type="ECO:0000313" key="10">
    <source>
        <dbReference type="EMBL" id="CAF0950282.1"/>
    </source>
</evidence>
<dbReference type="InterPro" id="IPR006076">
    <property type="entry name" value="FAD-dep_OxRdtase"/>
</dbReference>
<evidence type="ECO:0000256" key="2">
    <source>
        <dbReference type="ARBA" id="ARBA00008141"/>
    </source>
</evidence>
<feature type="transmembrane region" description="Helical" evidence="8">
    <location>
        <begin position="93"/>
        <end position="119"/>
    </location>
</feature>
<keyword evidence="5 8" id="KW-1133">Transmembrane helix</keyword>
<reference evidence="10" key="1">
    <citation type="submission" date="2021-02" db="EMBL/GenBank/DDBJ databases">
        <authorList>
            <person name="Nowell W R."/>
        </authorList>
    </citation>
    <scope>NUCLEOTIDE SEQUENCE</scope>
</reference>
<dbReference type="Gene3D" id="3.30.9.10">
    <property type="entry name" value="D-Amino Acid Oxidase, subunit A, domain 2"/>
    <property type="match status" value="1"/>
</dbReference>
<evidence type="ECO:0000256" key="7">
    <source>
        <dbReference type="SAM" id="MobiDB-lite"/>
    </source>
</evidence>
<dbReference type="PANTHER" id="PTHR13847">
    <property type="entry name" value="SARCOSINE DEHYDROGENASE-RELATED"/>
    <property type="match status" value="1"/>
</dbReference>
<evidence type="ECO:0000256" key="6">
    <source>
        <dbReference type="ARBA" id="ARBA00023136"/>
    </source>
</evidence>
<dbReference type="AlphaFoldDB" id="A0A814D715"/>
<feature type="region of interest" description="Disordered" evidence="7">
    <location>
        <begin position="1"/>
        <end position="47"/>
    </location>
</feature>
<evidence type="ECO:0000313" key="11">
    <source>
        <dbReference type="Proteomes" id="UP000663828"/>
    </source>
</evidence>
<evidence type="ECO:0000256" key="4">
    <source>
        <dbReference type="ARBA" id="ARBA00022889"/>
    </source>
</evidence>
<protein>
    <recommendedName>
        <fullName evidence="9">FAD dependent oxidoreductase domain-containing protein</fullName>
    </recommendedName>
</protein>
<dbReference type="Pfam" id="PF04923">
    <property type="entry name" value="Ninjurin"/>
    <property type="match status" value="1"/>
</dbReference>
<proteinExistence type="inferred from homology"/>
<dbReference type="GO" id="GO:0007155">
    <property type="term" value="P:cell adhesion"/>
    <property type="evidence" value="ECO:0007669"/>
    <property type="project" value="UniProtKB-KW"/>
</dbReference>
<feature type="compositionally biased region" description="Polar residues" evidence="7">
    <location>
        <begin position="143"/>
        <end position="153"/>
    </location>
</feature>
<keyword evidence="6 8" id="KW-0472">Membrane</keyword>
<dbReference type="GO" id="GO:0005737">
    <property type="term" value="C:cytoplasm"/>
    <property type="evidence" value="ECO:0007669"/>
    <property type="project" value="TreeGrafter"/>
</dbReference>
<comment type="similarity">
    <text evidence="2">Belongs to the ninjurin family.</text>
</comment>
<evidence type="ECO:0000256" key="3">
    <source>
        <dbReference type="ARBA" id="ARBA00022692"/>
    </source>
</evidence>
<dbReference type="EMBL" id="CAJNOR010000570">
    <property type="protein sequence ID" value="CAF0950282.1"/>
    <property type="molecule type" value="Genomic_DNA"/>
</dbReference>
<dbReference type="Pfam" id="PF01266">
    <property type="entry name" value="DAO"/>
    <property type="match status" value="1"/>
</dbReference>
<dbReference type="GO" id="GO:0016020">
    <property type="term" value="C:membrane"/>
    <property type="evidence" value="ECO:0007669"/>
    <property type="project" value="UniProtKB-SubCell"/>
</dbReference>
<dbReference type="InterPro" id="IPR036188">
    <property type="entry name" value="FAD/NAD-bd_sf"/>
</dbReference>
<evidence type="ECO:0000259" key="9">
    <source>
        <dbReference type="Pfam" id="PF01266"/>
    </source>
</evidence>
<organism evidence="10 11">
    <name type="scientific">Adineta ricciae</name>
    <name type="common">Rotifer</name>
    <dbReference type="NCBI Taxonomy" id="249248"/>
    <lineage>
        <taxon>Eukaryota</taxon>
        <taxon>Metazoa</taxon>
        <taxon>Spiralia</taxon>
        <taxon>Gnathifera</taxon>
        <taxon>Rotifera</taxon>
        <taxon>Eurotatoria</taxon>
        <taxon>Bdelloidea</taxon>
        <taxon>Adinetida</taxon>
        <taxon>Adinetidae</taxon>
        <taxon>Adineta</taxon>
    </lineage>
</organism>
<feature type="domain" description="FAD dependent oxidoreductase" evidence="9">
    <location>
        <begin position="189"/>
        <end position="567"/>
    </location>
</feature>
<evidence type="ECO:0000256" key="8">
    <source>
        <dbReference type="SAM" id="Phobius"/>
    </source>
</evidence>
<feature type="compositionally biased region" description="Basic and acidic residues" evidence="7">
    <location>
        <begin position="133"/>
        <end position="142"/>
    </location>
</feature>
<sequence>MHSDSDDANRPKPPVRAEYANDAQQEPFLPKVPTRMDVPEQNTSTLSRPTECTCNYNRYATKKTISHGFLEFALLTSNAMQLRTLITQKQRDGIWIASLILVCVSILAQIGLAFLLTVVGKGNIQNPQKQIRLERTNDEKTKSNNPMSESTVRHSNPFWIDEKHEFISNLLKHPRIIHAESAANNDEYDVVIIGTGYSGISCAYWLRKLYPVERFPRILLLEKNARPCSGASGRNGGFLWPSYDYLAGYVEDFGYENACQWVDFQHENIRQIAEAIKENHIDCDVNLTRGNAALARNSEELKLIVQSYDIIEGYIKKHPESKMTMDNIEFWDEKKCQEMLHSDKFIGAMFMRESGTVWVAKLVYGLLKYCLDQPGVDLITQGKVIRIEDSNKVILENGRVIVARQAIVHATNAYAVEYLDFVRGKLIPTRGQCSLSKPMEMIFWPFGLSAHDGREYYHQSPKDGRIMLGGCRWRSPDTEHLNQNDSEINELIREEHQRFFSQWHPGIGANDHTVEIEQEWTGIMGFTVDELPFVGPLPGDNKQFLLCGYNGNGMPNIFLCAKAIARMIANDDPYKEGKENHTVTFLKMFLPERFLNSTTKDSSVSENGH</sequence>
<comment type="caution">
    <text evidence="10">The sequence shown here is derived from an EMBL/GenBank/DDBJ whole genome shotgun (WGS) entry which is preliminary data.</text>
</comment>
<accession>A0A814D715</accession>
<comment type="subcellular location">
    <subcellularLocation>
        <location evidence="1">Membrane</location>
        <topology evidence="1">Multi-pass membrane protein</topology>
    </subcellularLocation>
</comment>
<evidence type="ECO:0000256" key="1">
    <source>
        <dbReference type="ARBA" id="ARBA00004141"/>
    </source>
</evidence>
<dbReference type="GO" id="GO:0042246">
    <property type="term" value="P:tissue regeneration"/>
    <property type="evidence" value="ECO:0007669"/>
    <property type="project" value="InterPro"/>
</dbReference>
<keyword evidence="3 8" id="KW-0812">Transmembrane</keyword>
<gene>
    <name evidence="10" type="ORF">XAT740_LOCUS10624</name>
</gene>
<evidence type="ECO:0000256" key="5">
    <source>
        <dbReference type="ARBA" id="ARBA00022989"/>
    </source>
</evidence>
<keyword evidence="11" id="KW-1185">Reference proteome</keyword>
<dbReference type="PANTHER" id="PTHR13847:SF260">
    <property type="entry name" value="FAD DEPENDENT OXIDOREDUCTASE DOMAIN-CONTAINING PROTEIN"/>
    <property type="match status" value="1"/>
</dbReference>
<dbReference type="Proteomes" id="UP000663828">
    <property type="component" value="Unassembled WGS sequence"/>
</dbReference>